<dbReference type="OrthoDB" id="448051at2759"/>
<keyword evidence="6" id="KW-1185">Reference proteome</keyword>
<dbReference type="GO" id="GO:0016298">
    <property type="term" value="F:lipase activity"/>
    <property type="evidence" value="ECO:0007669"/>
    <property type="project" value="InterPro"/>
</dbReference>
<dbReference type="GO" id="GO:0019915">
    <property type="term" value="P:lipid storage"/>
    <property type="evidence" value="ECO:0007669"/>
    <property type="project" value="InterPro"/>
</dbReference>
<dbReference type="InterPro" id="IPR029058">
    <property type="entry name" value="AB_hydrolase_fold"/>
</dbReference>
<dbReference type="InterPro" id="IPR019363">
    <property type="entry name" value="LDAH"/>
</dbReference>
<proteinExistence type="inferred from homology"/>
<sequence>MQELQDEITLHPSPLERGSNGSAKRLLIFFVCGNPGLIEYYRAFLEEVQHQLQADGQAKNVILYGASHDGFEIHPSTKRKTAHAPPFSLQEEIESVQRRLQEKAEELAEAGGPIDVVLMGHSVGSYMLLEVISRWQKQRDQQALYRIVGGVCLFPTIVDIAKSSKGRSLSWLLDLRFMPGFLQFVARCVASIPTSWINWPRLLNPGTEGVAVTEAMIRSRHSVRQIIYMANQEMHEIKEDKWHPANLWGLLPHEDDSDGADTTTTETHDAPRTRLFFYWGNDDYWVNNDSRDSLIASRAQTSDKKTQSRAKMMIDQSDIPHPFSMETKHTKIVAGHVAEFIGELREQLAAQT</sequence>
<organism evidence="5 6">
    <name type="scientific">Zymoseptoria brevis</name>
    <dbReference type="NCBI Taxonomy" id="1047168"/>
    <lineage>
        <taxon>Eukaryota</taxon>
        <taxon>Fungi</taxon>
        <taxon>Dikarya</taxon>
        <taxon>Ascomycota</taxon>
        <taxon>Pezizomycotina</taxon>
        <taxon>Dothideomycetes</taxon>
        <taxon>Dothideomycetidae</taxon>
        <taxon>Mycosphaerellales</taxon>
        <taxon>Mycosphaerellaceae</taxon>
        <taxon>Zymoseptoria</taxon>
    </lineage>
</organism>
<dbReference type="SUPFAM" id="SSF53474">
    <property type="entry name" value="alpha/beta-Hydrolases"/>
    <property type="match status" value="1"/>
</dbReference>
<reference evidence="5 6" key="1">
    <citation type="submission" date="2015-03" db="EMBL/GenBank/DDBJ databases">
        <title>RNA-seq based gene annotation and comparative genomics of four Zymoseptoria species reveal species-specific pathogenicity related genes and transposable element activity.</title>
        <authorList>
            <person name="Grandaubert J."/>
            <person name="Bhattacharyya A."/>
            <person name="Stukenbrock E.H."/>
        </authorList>
    </citation>
    <scope>NUCLEOTIDE SEQUENCE [LARGE SCALE GENOMIC DNA]</scope>
    <source>
        <strain evidence="5 6">Zb18110</strain>
    </source>
</reference>
<gene>
    <name evidence="5" type="ORF">TI39_contig354g00061</name>
</gene>
<name>A0A0F4GQN1_9PEZI</name>
<evidence type="ECO:0000256" key="3">
    <source>
        <dbReference type="ARBA" id="ARBA00022677"/>
    </source>
</evidence>
<accession>A0A0F4GQN1</accession>
<evidence type="ECO:0000256" key="1">
    <source>
        <dbReference type="ARBA" id="ARBA00004502"/>
    </source>
</evidence>
<evidence type="ECO:0008006" key="7">
    <source>
        <dbReference type="Google" id="ProtNLM"/>
    </source>
</evidence>
<evidence type="ECO:0000313" key="6">
    <source>
        <dbReference type="Proteomes" id="UP000033647"/>
    </source>
</evidence>
<dbReference type="PANTHER" id="PTHR13390">
    <property type="entry name" value="LIPASE"/>
    <property type="match status" value="1"/>
</dbReference>
<evidence type="ECO:0000313" key="5">
    <source>
        <dbReference type="EMBL" id="KJX99523.1"/>
    </source>
</evidence>
<evidence type="ECO:0000256" key="2">
    <source>
        <dbReference type="ARBA" id="ARBA00008300"/>
    </source>
</evidence>
<dbReference type="EMBL" id="LAFY01000346">
    <property type="protein sequence ID" value="KJX99523.1"/>
    <property type="molecule type" value="Genomic_DNA"/>
</dbReference>
<dbReference type="AlphaFoldDB" id="A0A0F4GQN1"/>
<keyword evidence="4" id="KW-0378">Hydrolase</keyword>
<dbReference type="GO" id="GO:0005811">
    <property type="term" value="C:lipid droplet"/>
    <property type="evidence" value="ECO:0007669"/>
    <property type="project" value="UniProtKB-SubCell"/>
</dbReference>
<comment type="caution">
    <text evidence="5">The sequence shown here is derived from an EMBL/GenBank/DDBJ whole genome shotgun (WGS) entry which is preliminary data.</text>
</comment>
<dbReference type="Pfam" id="PF10230">
    <property type="entry name" value="LIDHydrolase"/>
    <property type="match status" value="1"/>
</dbReference>
<comment type="subcellular location">
    <subcellularLocation>
        <location evidence="1">Lipid droplet</location>
    </subcellularLocation>
</comment>
<protein>
    <recommendedName>
        <fullName evidence="7">Lipid droplet-associated hydrolase</fullName>
    </recommendedName>
</protein>
<evidence type="ECO:0000256" key="4">
    <source>
        <dbReference type="ARBA" id="ARBA00022801"/>
    </source>
</evidence>
<keyword evidence="3" id="KW-0551">Lipid droplet</keyword>
<comment type="similarity">
    <text evidence="2">Belongs to the AB hydrolase superfamily. LDAH family.</text>
</comment>
<dbReference type="PANTHER" id="PTHR13390:SF0">
    <property type="entry name" value="LIPID DROPLET-ASSOCIATED HYDROLASE"/>
    <property type="match status" value="1"/>
</dbReference>
<dbReference type="Proteomes" id="UP000033647">
    <property type="component" value="Unassembled WGS sequence"/>
</dbReference>